<organism evidence="4 5">
    <name type="scientific">Pararhodobacter zhoushanensis</name>
    <dbReference type="NCBI Taxonomy" id="2479545"/>
    <lineage>
        <taxon>Bacteria</taxon>
        <taxon>Pseudomonadati</taxon>
        <taxon>Pseudomonadota</taxon>
        <taxon>Alphaproteobacteria</taxon>
        <taxon>Rhodobacterales</taxon>
        <taxon>Paracoccaceae</taxon>
        <taxon>Pararhodobacter</taxon>
    </lineage>
</organism>
<sequence>MPEIRNILFVMYDQLRHDYMSCAGHPTMRTPNFDRLAAKGVRFTQAYVQSPVCGASRMSYYTGRYVGSHGAAWNGYPLKVGEATMGDHLRKLGMDSWLLGKTHMTPDTEGMARLGLTRDSVIGARVAECGFDLWVREDGLNPEGPDGFYYATPSPYNEYLKSLGYPGENPWHDNANAGVDEDGSVASGWLMKNARKGANVKEEHSETPWLTDRCLDFLASPQAAERPWLAHLSYIKPHWPYIAPEPYASMYGPQDVVPANRTEAEREDPQPVYGAFMNNLIGKAFSRDEVRSEVVPAYMGLIAQCDDQFGRLLDHLESTGRMEDTMIVLTADHGDYMGDHWMGEKDLFHDCSVRVPLIIYDPRQSAGSTRGTTCDALVESIDLTATFIEAAGGEVPEHVVEGRSLMPFLRGDTPAEWRDVAISEYDYSCSVMAGKLGVAPKDAVLFMIFDGRWKMMHAEGGFRPMLFDTLNDPKELDDRGDDPACAETRARLMERLSAWSRRVSQRTTISSDQIIARRGKARSKGVYLGVYDENDLTPELLVPITGAAKGDFR</sequence>
<keyword evidence="2" id="KW-0378">Hydrolase</keyword>
<dbReference type="InterPro" id="IPR017850">
    <property type="entry name" value="Alkaline_phosphatase_core_sf"/>
</dbReference>
<evidence type="ECO:0000256" key="1">
    <source>
        <dbReference type="ARBA" id="ARBA00022723"/>
    </source>
</evidence>
<dbReference type="SUPFAM" id="SSF53649">
    <property type="entry name" value="Alkaline phosphatase-like"/>
    <property type="match status" value="1"/>
</dbReference>
<evidence type="ECO:0000256" key="2">
    <source>
        <dbReference type="ARBA" id="ARBA00022801"/>
    </source>
</evidence>
<dbReference type="InterPro" id="IPR000917">
    <property type="entry name" value="Sulfatase_N"/>
</dbReference>
<dbReference type="Pfam" id="PF00884">
    <property type="entry name" value="Sulfatase"/>
    <property type="match status" value="1"/>
</dbReference>
<proteinExistence type="predicted"/>
<dbReference type="Proteomes" id="UP001208938">
    <property type="component" value="Unassembled WGS sequence"/>
</dbReference>
<dbReference type="Gene3D" id="3.40.720.10">
    <property type="entry name" value="Alkaline Phosphatase, subunit A"/>
    <property type="match status" value="1"/>
</dbReference>
<comment type="caution">
    <text evidence="4">The sequence shown here is derived from an EMBL/GenBank/DDBJ whole genome shotgun (WGS) entry which is preliminary data.</text>
</comment>
<gene>
    <name evidence="4" type="ORF">OKW52_21525</name>
</gene>
<evidence type="ECO:0000313" key="4">
    <source>
        <dbReference type="EMBL" id="MCW1934756.1"/>
    </source>
</evidence>
<protein>
    <submittedName>
        <fullName evidence="4">Sulfatase-like hydrolase/transferase</fullName>
    </submittedName>
</protein>
<dbReference type="RefSeq" id="WP_264507528.1">
    <property type="nucleotide sequence ID" value="NZ_JAPDFL010000001.1"/>
</dbReference>
<dbReference type="PANTHER" id="PTHR45953:SF1">
    <property type="entry name" value="IDURONATE 2-SULFATASE"/>
    <property type="match status" value="1"/>
</dbReference>
<name>A0ABT3H4P1_9RHOB</name>
<dbReference type="PANTHER" id="PTHR45953">
    <property type="entry name" value="IDURONATE 2-SULFATASE"/>
    <property type="match status" value="1"/>
</dbReference>
<evidence type="ECO:0000313" key="5">
    <source>
        <dbReference type="Proteomes" id="UP001208938"/>
    </source>
</evidence>
<keyword evidence="5" id="KW-1185">Reference proteome</keyword>
<dbReference type="EMBL" id="JAPDFL010000001">
    <property type="protein sequence ID" value="MCW1934756.1"/>
    <property type="molecule type" value="Genomic_DNA"/>
</dbReference>
<feature type="domain" description="Sulfatase N-terminal" evidence="3">
    <location>
        <begin position="5"/>
        <end position="392"/>
    </location>
</feature>
<reference evidence="4 5" key="1">
    <citation type="submission" date="2022-10" db="EMBL/GenBank/DDBJ databases">
        <title>Pararhodobacter sp. nov., isolated from marine algae.</title>
        <authorList>
            <person name="Choi B.J."/>
            <person name="Kim J.M."/>
            <person name="Lee J.K."/>
            <person name="Choi D.G."/>
            <person name="Jeon C.O."/>
        </authorList>
    </citation>
    <scope>NUCLEOTIDE SEQUENCE [LARGE SCALE GENOMIC DNA]</scope>
    <source>
        <strain evidence="4 5">ZQ420</strain>
    </source>
</reference>
<accession>A0ABT3H4P1</accession>
<keyword evidence="1" id="KW-0479">Metal-binding</keyword>
<evidence type="ECO:0000259" key="3">
    <source>
        <dbReference type="Pfam" id="PF00884"/>
    </source>
</evidence>